<keyword evidence="2" id="KW-1185">Reference proteome</keyword>
<dbReference type="Proteomes" id="UP000000851">
    <property type="component" value="Chromosome"/>
</dbReference>
<dbReference type="AlphaFoldDB" id="C7Q3F9"/>
<accession>C7Q3F9</accession>
<dbReference type="InParanoid" id="C7Q3F9"/>
<protein>
    <submittedName>
        <fullName evidence="1">Uncharacterized protein</fullName>
    </submittedName>
</protein>
<evidence type="ECO:0000313" key="2">
    <source>
        <dbReference type="Proteomes" id="UP000000851"/>
    </source>
</evidence>
<name>C7Q3F9_CATAD</name>
<sequence length="39" mass="4340">MLALLRVFPALLARARAIARADLKKFSKARLSSISRVQT</sequence>
<proteinExistence type="predicted"/>
<gene>
    <name evidence="1" type="ordered locus">Caci_6886</name>
</gene>
<organism evidence="1 2">
    <name type="scientific">Catenulispora acidiphila (strain DSM 44928 / JCM 14897 / NBRC 102108 / NRRL B-24433 / ID139908)</name>
    <dbReference type="NCBI Taxonomy" id="479433"/>
    <lineage>
        <taxon>Bacteria</taxon>
        <taxon>Bacillati</taxon>
        <taxon>Actinomycetota</taxon>
        <taxon>Actinomycetes</taxon>
        <taxon>Catenulisporales</taxon>
        <taxon>Catenulisporaceae</taxon>
        <taxon>Catenulispora</taxon>
    </lineage>
</organism>
<evidence type="ECO:0000313" key="1">
    <source>
        <dbReference type="EMBL" id="ACU75724.1"/>
    </source>
</evidence>
<dbReference type="HOGENOM" id="CLU_3306713_0_0_11"/>
<dbReference type="KEGG" id="cai:Caci_6886"/>
<dbReference type="EMBL" id="CP001700">
    <property type="protein sequence ID" value="ACU75724.1"/>
    <property type="molecule type" value="Genomic_DNA"/>
</dbReference>
<reference evidence="1 2" key="1">
    <citation type="journal article" date="2009" name="Stand. Genomic Sci.">
        <title>Complete genome sequence of Catenulispora acidiphila type strain (ID 139908).</title>
        <authorList>
            <person name="Copeland A."/>
            <person name="Lapidus A."/>
            <person name="Glavina Del Rio T."/>
            <person name="Nolan M."/>
            <person name="Lucas S."/>
            <person name="Chen F."/>
            <person name="Tice H."/>
            <person name="Cheng J.F."/>
            <person name="Bruce D."/>
            <person name="Goodwin L."/>
            <person name="Pitluck S."/>
            <person name="Mikhailova N."/>
            <person name="Pati A."/>
            <person name="Ivanova N."/>
            <person name="Mavromatis K."/>
            <person name="Chen A."/>
            <person name="Palaniappan K."/>
            <person name="Chain P."/>
            <person name="Land M."/>
            <person name="Hauser L."/>
            <person name="Chang Y.J."/>
            <person name="Jeffries C.D."/>
            <person name="Chertkov O."/>
            <person name="Brettin T."/>
            <person name="Detter J.C."/>
            <person name="Han C."/>
            <person name="Ali Z."/>
            <person name="Tindall B.J."/>
            <person name="Goker M."/>
            <person name="Bristow J."/>
            <person name="Eisen J.A."/>
            <person name="Markowitz V."/>
            <person name="Hugenholtz P."/>
            <person name="Kyrpides N.C."/>
            <person name="Klenk H.P."/>
        </authorList>
    </citation>
    <scope>NUCLEOTIDE SEQUENCE [LARGE SCALE GENOMIC DNA]</scope>
    <source>
        <strain evidence="2">DSM 44928 / JCM 14897 / NBRC 102108 / NRRL B-24433 / ID139908</strain>
    </source>
</reference>